<protein>
    <recommendedName>
        <fullName evidence="17">Sodium:solute symporter</fullName>
    </recommendedName>
</protein>
<keyword evidence="5 14" id="KW-0812">Transmembrane</keyword>
<reference evidence="15 16" key="1">
    <citation type="submission" date="2014-06" db="EMBL/GenBank/DDBJ databases">
        <title>Whole Genome Sequences of Three Symbiotic Endozoicomonas Bacteria.</title>
        <authorList>
            <person name="Neave M.J."/>
            <person name="Apprill A."/>
            <person name="Voolstra C.R."/>
        </authorList>
    </citation>
    <scope>NUCLEOTIDE SEQUENCE [LARGE SCALE GENOMIC DNA]</scope>
    <source>
        <strain evidence="15 16">DSM 22380</strain>
    </source>
</reference>
<feature type="transmembrane region" description="Helical" evidence="14">
    <location>
        <begin position="152"/>
        <end position="172"/>
    </location>
</feature>
<feature type="transmembrane region" description="Helical" evidence="14">
    <location>
        <begin position="220"/>
        <end position="239"/>
    </location>
</feature>
<feature type="transmembrane region" description="Helical" evidence="14">
    <location>
        <begin position="293"/>
        <end position="314"/>
    </location>
</feature>
<keyword evidence="8" id="KW-0915">Sodium</keyword>
<evidence type="ECO:0000256" key="7">
    <source>
        <dbReference type="ARBA" id="ARBA00022989"/>
    </source>
</evidence>
<dbReference type="RefSeq" id="WP_026258407.1">
    <property type="nucleotide sequence ID" value="NZ_JOJP01000001.1"/>
</dbReference>
<feature type="transmembrane region" description="Helical" evidence="14">
    <location>
        <begin position="179"/>
        <end position="200"/>
    </location>
</feature>
<evidence type="ECO:0000313" key="16">
    <source>
        <dbReference type="Proteomes" id="UP000027997"/>
    </source>
</evidence>
<dbReference type="GO" id="GO:0006814">
    <property type="term" value="P:sodium ion transport"/>
    <property type="evidence" value="ECO:0007669"/>
    <property type="project" value="UniProtKB-KW"/>
</dbReference>
<feature type="transmembrane region" description="Helical" evidence="14">
    <location>
        <begin position="348"/>
        <end position="368"/>
    </location>
</feature>
<dbReference type="Gene3D" id="1.20.1730.10">
    <property type="entry name" value="Sodium/glucose cotransporter"/>
    <property type="match status" value="1"/>
</dbReference>
<feature type="transmembrane region" description="Helical" evidence="14">
    <location>
        <begin position="374"/>
        <end position="395"/>
    </location>
</feature>
<evidence type="ECO:0008006" key="17">
    <source>
        <dbReference type="Google" id="ProtNLM"/>
    </source>
</evidence>
<keyword evidence="7 14" id="KW-1133">Transmembrane helix</keyword>
<proteinExistence type="inferred from homology"/>
<dbReference type="Proteomes" id="UP000027997">
    <property type="component" value="Unassembled WGS sequence"/>
</dbReference>
<evidence type="ECO:0000256" key="11">
    <source>
        <dbReference type="ARBA" id="ARBA00023201"/>
    </source>
</evidence>
<accession>A0A081KCJ6</accession>
<dbReference type="GO" id="GO:0015293">
    <property type="term" value="F:symporter activity"/>
    <property type="evidence" value="ECO:0007669"/>
    <property type="project" value="UniProtKB-KW"/>
</dbReference>
<dbReference type="InterPro" id="IPR050277">
    <property type="entry name" value="Sodium:Solute_Symporter"/>
</dbReference>
<gene>
    <name evidence="15" type="ORF">GV64_15025</name>
</gene>
<evidence type="ECO:0000256" key="4">
    <source>
        <dbReference type="ARBA" id="ARBA00022475"/>
    </source>
</evidence>
<dbReference type="PROSITE" id="PS50283">
    <property type="entry name" value="NA_SOLUT_SYMP_3"/>
    <property type="match status" value="1"/>
</dbReference>
<evidence type="ECO:0000256" key="13">
    <source>
        <dbReference type="RuleBase" id="RU362091"/>
    </source>
</evidence>
<keyword evidence="10 14" id="KW-0472">Membrane</keyword>
<evidence type="ECO:0000256" key="10">
    <source>
        <dbReference type="ARBA" id="ARBA00023136"/>
    </source>
</evidence>
<dbReference type="Pfam" id="PF00474">
    <property type="entry name" value="SSF"/>
    <property type="match status" value="1"/>
</dbReference>
<evidence type="ECO:0000256" key="6">
    <source>
        <dbReference type="ARBA" id="ARBA00022847"/>
    </source>
</evidence>
<evidence type="ECO:0000256" key="8">
    <source>
        <dbReference type="ARBA" id="ARBA00023053"/>
    </source>
</evidence>
<feature type="transmembrane region" description="Helical" evidence="14">
    <location>
        <begin position="6"/>
        <end position="24"/>
    </location>
</feature>
<feature type="transmembrane region" description="Helical" evidence="14">
    <location>
        <begin position="259"/>
        <end position="281"/>
    </location>
</feature>
<comment type="catalytic activity">
    <reaction evidence="12">
        <text>L-proline(in) + Na(+)(in) = L-proline(out) + Na(+)(out)</text>
        <dbReference type="Rhea" id="RHEA:28967"/>
        <dbReference type="ChEBI" id="CHEBI:29101"/>
        <dbReference type="ChEBI" id="CHEBI:60039"/>
    </reaction>
</comment>
<organism evidence="15 16">
    <name type="scientific">Endozoicomonas elysicola</name>
    <dbReference type="NCBI Taxonomy" id="305900"/>
    <lineage>
        <taxon>Bacteria</taxon>
        <taxon>Pseudomonadati</taxon>
        <taxon>Pseudomonadota</taxon>
        <taxon>Gammaproteobacteria</taxon>
        <taxon>Oceanospirillales</taxon>
        <taxon>Endozoicomonadaceae</taxon>
        <taxon>Endozoicomonas</taxon>
    </lineage>
</organism>
<keyword evidence="9" id="KW-0406">Ion transport</keyword>
<keyword evidence="16" id="KW-1185">Reference proteome</keyword>
<dbReference type="PANTHER" id="PTHR48086:SF3">
    <property type="entry name" value="SODIUM_PROLINE SYMPORTER"/>
    <property type="match status" value="1"/>
</dbReference>
<evidence type="ECO:0000256" key="9">
    <source>
        <dbReference type="ARBA" id="ARBA00023065"/>
    </source>
</evidence>
<dbReference type="PANTHER" id="PTHR48086">
    <property type="entry name" value="SODIUM/PROLINE SYMPORTER-RELATED"/>
    <property type="match status" value="1"/>
</dbReference>
<feature type="transmembrane region" description="Helical" evidence="14">
    <location>
        <begin position="36"/>
        <end position="56"/>
    </location>
</feature>
<dbReference type="EMBL" id="JOJP01000001">
    <property type="protein sequence ID" value="KEI71872.1"/>
    <property type="molecule type" value="Genomic_DNA"/>
</dbReference>
<evidence type="ECO:0000313" key="15">
    <source>
        <dbReference type="EMBL" id="KEI71872.1"/>
    </source>
</evidence>
<feature type="transmembrane region" description="Helical" evidence="14">
    <location>
        <begin position="426"/>
        <end position="448"/>
    </location>
</feature>
<name>A0A081KCJ6_9GAMM</name>
<dbReference type="CDD" id="cd10322">
    <property type="entry name" value="SLC5sbd"/>
    <property type="match status" value="1"/>
</dbReference>
<evidence type="ECO:0000256" key="2">
    <source>
        <dbReference type="ARBA" id="ARBA00006434"/>
    </source>
</evidence>
<dbReference type="InterPro" id="IPR038377">
    <property type="entry name" value="Na/Glc_symporter_sf"/>
</dbReference>
<dbReference type="eggNOG" id="COG0591">
    <property type="taxonomic scope" value="Bacteria"/>
</dbReference>
<dbReference type="STRING" id="305900.GV64_15025"/>
<keyword evidence="4" id="KW-1003">Cell membrane</keyword>
<comment type="subcellular location">
    <subcellularLocation>
        <location evidence="1">Cell membrane</location>
        <topology evidence="1">Multi-pass membrane protein</topology>
    </subcellularLocation>
</comment>
<feature type="transmembrane region" description="Helical" evidence="14">
    <location>
        <begin position="402"/>
        <end position="420"/>
    </location>
</feature>
<evidence type="ECO:0000256" key="5">
    <source>
        <dbReference type="ARBA" id="ARBA00022692"/>
    </source>
</evidence>
<comment type="caution">
    <text evidence="15">The sequence shown here is derived from an EMBL/GenBank/DDBJ whole genome shotgun (WGS) entry which is preliminary data.</text>
</comment>
<feature type="transmembrane region" description="Helical" evidence="14">
    <location>
        <begin position="119"/>
        <end position="140"/>
    </location>
</feature>
<evidence type="ECO:0000256" key="12">
    <source>
        <dbReference type="ARBA" id="ARBA00033708"/>
    </source>
</evidence>
<keyword evidence="6" id="KW-0769">Symport</keyword>
<keyword evidence="11" id="KW-0739">Sodium transport</keyword>
<evidence type="ECO:0000256" key="1">
    <source>
        <dbReference type="ARBA" id="ARBA00004651"/>
    </source>
</evidence>
<sequence>MSLTILLLPPLLFLLVSLYQLRSIRSFATFALDRDSFGTLTIYCTILASGVGAGVIMGNAEKAYQGEWFYPLGCLGFALQLWVTARLAPRIYQWRNCLSSGEILSNVYGGKDIRFISGALWLIFCMGIVAAQVIAIQRVVTMLIPGRETPVAAFLIISVILYSSLGGIRSVVTTDVIQAVILLLSLIALTVWGIWFLGGIESTYQQLRVQNIQSSFTGQIPTLFIVFFGFLLGDALIPISIQRVTMARSHQEASKAMQLTAAVIFAVILLCGLIGLIANLLEPGQESQYTFNILLSALPFWLKLFVVSGLLAAIMSSCDSYLNTAAIAFSNDMLPAVTSPLSDRKQLMLGRIATLVIGTGAVIIALQVNDILDVLLGTFEAWGPTLLPPLFVALFYPRLPKLNFYLPCVAGLLTLFLWKWLAPDSIISTGGLLAGISGNMIFTALLLWKRKAE</sequence>
<evidence type="ECO:0000256" key="14">
    <source>
        <dbReference type="SAM" id="Phobius"/>
    </source>
</evidence>
<feature type="transmembrane region" description="Helical" evidence="14">
    <location>
        <begin position="68"/>
        <end position="85"/>
    </location>
</feature>
<dbReference type="GO" id="GO:0005886">
    <property type="term" value="C:plasma membrane"/>
    <property type="evidence" value="ECO:0007669"/>
    <property type="project" value="UniProtKB-SubCell"/>
</dbReference>
<dbReference type="AlphaFoldDB" id="A0A081KCJ6"/>
<keyword evidence="3" id="KW-0813">Transport</keyword>
<dbReference type="InterPro" id="IPR001734">
    <property type="entry name" value="Na/solute_symporter"/>
</dbReference>
<evidence type="ECO:0000256" key="3">
    <source>
        <dbReference type="ARBA" id="ARBA00022448"/>
    </source>
</evidence>
<comment type="similarity">
    <text evidence="2 13">Belongs to the sodium:solute symporter (SSF) (TC 2.A.21) family.</text>
</comment>